<sequence>MANPQHLLCEKTPLKINALQKTLEIAILFFFVCVLVYRLLSLRDHGFVWLLAFTCESWFAFSWALTLITQWTPVEYKTYPHNLLQHCRDSLCLKSIEEEELTAQNRRKGKKKGRIYRGKTEKKKKKKRKQKKDDDDEEKERIKKNKSFQFSRLQNGLLRLGVSIG</sequence>
<keyword evidence="2" id="KW-0472">Membrane</keyword>
<feature type="transmembrane region" description="Helical" evidence="2">
    <location>
        <begin position="46"/>
        <end position="68"/>
    </location>
</feature>
<keyword evidence="4" id="KW-1185">Reference proteome</keyword>
<evidence type="ECO:0000313" key="3">
    <source>
        <dbReference type="EMBL" id="TQE01541.1"/>
    </source>
</evidence>
<comment type="caution">
    <text evidence="3">The sequence shown here is derived from an EMBL/GenBank/DDBJ whole genome shotgun (WGS) entry which is preliminary data.</text>
</comment>
<feature type="compositionally biased region" description="Basic residues" evidence="1">
    <location>
        <begin position="105"/>
        <end position="130"/>
    </location>
</feature>
<evidence type="ECO:0000313" key="4">
    <source>
        <dbReference type="Proteomes" id="UP000315295"/>
    </source>
</evidence>
<organism evidence="3 4">
    <name type="scientific">Malus baccata</name>
    <name type="common">Siberian crab apple</name>
    <name type="synonym">Pyrus baccata</name>
    <dbReference type="NCBI Taxonomy" id="106549"/>
    <lineage>
        <taxon>Eukaryota</taxon>
        <taxon>Viridiplantae</taxon>
        <taxon>Streptophyta</taxon>
        <taxon>Embryophyta</taxon>
        <taxon>Tracheophyta</taxon>
        <taxon>Spermatophyta</taxon>
        <taxon>Magnoliopsida</taxon>
        <taxon>eudicotyledons</taxon>
        <taxon>Gunneridae</taxon>
        <taxon>Pentapetalae</taxon>
        <taxon>rosids</taxon>
        <taxon>fabids</taxon>
        <taxon>Rosales</taxon>
        <taxon>Rosaceae</taxon>
        <taxon>Amygdaloideae</taxon>
        <taxon>Maleae</taxon>
        <taxon>Malus</taxon>
    </lineage>
</organism>
<proteinExistence type="predicted"/>
<name>A0A540MRZ4_MALBA</name>
<protein>
    <submittedName>
        <fullName evidence="3">Uncharacterized protein</fullName>
    </submittedName>
</protein>
<gene>
    <name evidence="3" type="ORF">C1H46_012904</name>
</gene>
<dbReference type="STRING" id="106549.A0A540MRZ4"/>
<keyword evidence="2" id="KW-1133">Transmembrane helix</keyword>
<dbReference type="Proteomes" id="UP000315295">
    <property type="component" value="Unassembled WGS sequence"/>
</dbReference>
<dbReference type="AlphaFoldDB" id="A0A540MRZ4"/>
<dbReference type="PANTHER" id="PTHR13301">
    <property type="entry name" value="X-BOX TRANSCRIPTION FACTOR-RELATED"/>
    <property type="match status" value="1"/>
</dbReference>
<reference evidence="3 4" key="1">
    <citation type="journal article" date="2019" name="G3 (Bethesda)">
        <title>Sequencing of a Wild Apple (Malus baccata) Genome Unravels the Differences Between Cultivated and Wild Apple Species Regarding Disease Resistance and Cold Tolerance.</title>
        <authorList>
            <person name="Chen X."/>
        </authorList>
    </citation>
    <scope>NUCLEOTIDE SEQUENCE [LARGE SCALE GENOMIC DNA]</scope>
    <source>
        <strain evidence="4">cv. Shandingzi</strain>
        <tissue evidence="3">Leaves</tissue>
    </source>
</reference>
<evidence type="ECO:0000256" key="1">
    <source>
        <dbReference type="SAM" id="MobiDB-lite"/>
    </source>
</evidence>
<accession>A0A540MRZ4</accession>
<keyword evidence="2" id="KW-0812">Transmembrane</keyword>
<feature type="region of interest" description="Disordered" evidence="1">
    <location>
        <begin position="103"/>
        <end position="141"/>
    </location>
</feature>
<feature type="transmembrane region" description="Helical" evidence="2">
    <location>
        <begin position="21"/>
        <end position="40"/>
    </location>
</feature>
<dbReference type="EMBL" id="VIEB01000193">
    <property type="protein sequence ID" value="TQE01541.1"/>
    <property type="molecule type" value="Genomic_DNA"/>
</dbReference>
<evidence type="ECO:0000256" key="2">
    <source>
        <dbReference type="SAM" id="Phobius"/>
    </source>
</evidence>